<dbReference type="EMBL" id="MCFA01000142">
    <property type="protein sequence ID" value="ORY03861.1"/>
    <property type="molecule type" value="Genomic_DNA"/>
</dbReference>
<proteinExistence type="predicted"/>
<comment type="subcellular location">
    <subcellularLocation>
        <location evidence="1">Membrane</location>
        <topology evidence="1">Multi-pass membrane protein</topology>
    </subcellularLocation>
</comment>
<dbReference type="GO" id="GO:0070941">
    <property type="term" value="P:eisosome assembly"/>
    <property type="evidence" value="ECO:0007669"/>
    <property type="project" value="TreeGrafter"/>
</dbReference>
<feature type="transmembrane region" description="Helical" evidence="5">
    <location>
        <begin position="75"/>
        <end position="96"/>
    </location>
</feature>
<sequence length="169" mass="18097">MVSKALNLALRGFQFFCALIVMALVGNMIATAVAGNSAMVNYDMFVAVFGMASLLYLLPTAFLDSFSAPMVNIALDALNVLFWFCGAVATAAYLHVHSCSNLGYTRSNHITNGSPDTKKRCHEAQASTAFLWFGWAAFTASLIISAMGGSGTMNMRSPMRRSGPSMSQV</sequence>
<dbReference type="GO" id="GO:0032126">
    <property type="term" value="C:eisosome"/>
    <property type="evidence" value="ECO:0007669"/>
    <property type="project" value="TreeGrafter"/>
</dbReference>
<dbReference type="GO" id="GO:0005886">
    <property type="term" value="C:plasma membrane"/>
    <property type="evidence" value="ECO:0007669"/>
    <property type="project" value="TreeGrafter"/>
</dbReference>
<keyword evidence="8" id="KW-1185">Reference proteome</keyword>
<keyword evidence="2 5" id="KW-0812">Transmembrane</keyword>
<organism evidence="7 8">
    <name type="scientific">Clohesyomyces aquaticus</name>
    <dbReference type="NCBI Taxonomy" id="1231657"/>
    <lineage>
        <taxon>Eukaryota</taxon>
        <taxon>Fungi</taxon>
        <taxon>Dikarya</taxon>
        <taxon>Ascomycota</taxon>
        <taxon>Pezizomycotina</taxon>
        <taxon>Dothideomycetes</taxon>
        <taxon>Pleosporomycetidae</taxon>
        <taxon>Pleosporales</taxon>
        <taxon>Lindgomycetaceae</taxon>
        <taxon>Clohesyomyces</taxon>
    </lineage>
</organism>
<evidence type="ECO:0000256" key="3">
    <source>
        <dbReference type="ARBA" id="ARBA00022989"/>
    </source>
</evidence>
<keyword evidence="4 5" id="KW-0472">Membrane</keyword>
<dbReference type="PANTHER" id="PTHR28165">
    <property type="entry name" value="NON-CLASSICAL EXPORT PROTEIN 2-RELATED"/>
    <property type="match status" value="1"/>
</dbReference>
<dbReference type="PANTHER" id="PTHR28165:SF1">
    <property type="entry name" value="NON-CLASSICAL EXPORT PROTEIN 2-RELATED"/>
    <property type="match status" value="1"/>
</dbReference>
<feature type="domain" description="MARVEL" evidence="6">
    <location>
        <begin position="7"/>
        <end position="143"/>
    </location>
</feature>
<evidence type="ECO:0000256" key="5">
    <source>
        <dbReference type="SAM" id="Phobius"/>
    </source>
</evidence>
<dbReference type="OrthoDB" id="5423111at2759"/>
<feature type="transmembrane region" description="Helical" evidence="5">
    <location>
        <begin position="44"/>
        <end position="63"/>
    </location>
</feature>
<gene>
    <name evidence="7" type="ORF">BCR34DRAFT_66479</name>
</gene>
<name>A0A1Y1Z0P5_9PLEO</name>
<keyword evidence="3 5" id="KW-1133">Transmembrane helix</keyword>
<dbReference type="Pfam" id="PF01284">
    <property type="entry name" value="MARVEL"/>
    <property type="match status" value="1"/>
</dbReference>
<evidence type="ECO:0000256" key="4">
    <source>
        <dbReference type="ARBA" id="ARBA00023136"/>
    </source>
</evidence>
<protein>
    <submittedName>
        <fullName evidence="7">Marvel domain-containing protein</fullName>
    </submittedName>
</protein>
<comment type="caution">
    <text evidence="7">The sequence shown here is derived from an EMBL/GenBank/DDBJ whole genome shotgun (WGS) entry which is preliminary data.</text>
</comment>
<feature type="transmembrane region" description="Helical" evidence="5">
    <location>
        <begin position="129"/>
        <end position="151"/>
    </location>
</feature>
<dbReference type="AlphaFoldDB" id="A0A1Y1Z0P5"/>
<dbReference type="InterPro" id="IPR008253">
    <property type="entry name" value="Marvel"/>
</dbReference>
<evidence type="ECO:0000256" key="2">
    <source>
        <dbReference type="ARBA" id="ARBA00022692"/>
    </source>
</evidence>
<evidence type="ECO:0000313" key="7">
    <source>
        <dbReference type="EMBL" id="ORY03861.1"/>
    </source>
</evidence>
<dbReference type="Proteomes" id="UP000193144">
    <property type="component" value="Unassembled WGS sequence"/>
</dbReference>
<reference evidence="7 8" key="1">
    <citation type="submission" date="2016-07" db="EMBL/GenBank/DDBJ databases">
        <title>Pervasive Adenine N6-methylation of Active Genes in Fungi.</title>
        <authorList>
            <consortium name="DOE Joint Genome Institute"/>
            <person name="Mondo S.J."/>
            <person name="Dannebaum R.O."/>
            <person name="Kuo R.C."/>
            <person name="Labutti K."/>
            <person name="Haridas S."/>
            <person name="Kuo A."/>
            <person name="Salamov A."/>
            <person name="Ahrendt S.R."/>
            <person name="Lipzen A."/>
            <person name="Sullivan W."/>
            <person name="Andreopoulos W.B."/>
            <person name="Clum A."/>
            <person name="Lindquist E."/>
            <person name="Daum C."/>
            <person name="Ramamoorthy G.K."/>
            <person name="Gryganskyi A."/>
            <person name="Culley D."/>
            <person name="Magnuson J.K."/>
            <person name="James T.Y."/>
            <person name="O'Malley M.A."/>
            <person name="Stajich J.E."/>
            <person name="Spatafora J.W."/>
            <person name="Visel A."/>
            <person name="Grigoriev I.V."/>
        </authorList>
    </citation>
    <scope>NUCLEOTIDE SEQUENCE [LARGE SCALE GENOMIC DNA]</scope>
    <source>
        <strain evidence="7 8">CBS 115471</strain>
    </source>
</reference>
<evidence type="ECO:0000256" key="1">
    <source>
        <dbReference type="ARBA" id="ARBA00004141"/>
    </source>
</evidence>
<dbReference type="InterPro" id="IPR052649">
    <property type="entry name" value="NCE102-like"/>
</dbReference>
<evidence type="ECO:0000259" key="6">
    <source>
        <dbReference type="Pfam" id="PF01284"/>
    </source>
</evidence>
<accession>A0A1Y1Z0P5</accession>
<dbReference type="GO" id="GO:0072659">
    <property type="term" value="P:protein localization to plasma membrane"/>
    <property type="evidence" value="ECO:0007669"/>
    <property type="project" value="TreeGrafter"/>
</dbReference>
<evidence type="ECO:0000313" key="8">
    <source>
        <dbReference type="Proteomes" id="UP000193144"/>
    </source>
</evidence>